<dbReference type="PROSITE" id="PS51257">
    <property type="entry name" value="PROKAR_LIPOPROTEIN"/>
    <property type="match status" value="1"/>
</dbReference>
<dbReference type="KEGG" id="bon:A361_25570"/>
<accession>A0A160MI01</accession>
<dbReference type="Proteomes" id="UP000077856">
    <property type="component" value="Chromosome"/>
</dbReference>
<feature type="chain" id="PRO_5007818351" evidence="1">
    <location>
        <begin position="28"/>
        <end position="128"/>
    </location>
</feature>
<reference evidence="2 3" key="1">
    <citation type="submission" date="2016-04" db="EMBL/GenBank/DDBJ databases">
        <title>Complete genome sequence of Bacillus oceanisediminis strain 2691.</title>
        <authorList>
            <person name="Jeong H."/>
            <person name="Kim H.J."/>
            <person name="Lee D.-W."/>
        </authorList>
    </citation>
    <scope>NUCLEOTIDE SEQUENCE [LARGE SCALE GENOMIC DNA]</scope>
    <source>
        <strain evidence="2 3">2691</strain>
    </source>
</reference>
<protein>
    <submittedName>
        <fullName evidence="2">Uncharacterized protein</fullName>
    </submittedName>
</protein>
<dbReference type="EMBL" id="CP015506">
    <property type="protein sequence ID" value="AND42378.1"/>
    <property type="molecule type" value="Genomic_DNA"/>
</dbReference>
<keyword evidence="1" id="KW-0732">Signal</keyword>
<name>A0A160MI01_9BACI</name>
<proteinExistence type="predicted"/>
<gene>
    <name evidence="2" type="ORF">A361_25570</name>
</gene>
<organism evidence="2 3">
    <name type="scientific">Cytobacillus oceanisediminis 2691</name>
    <dbReference type="NCBI Taxonomy" id="1196031"/>
    <lineage>
        <taxon>Bacteria</taxon>
        <taxon>Bacillati</taxon>
        <taxon>Bacillota</taxon>
        <taxon>Bacilli</taxon>
        <taxon>Bacillales</taxon>
        <taxon>Bacillaceae</taxon>
        <taxon>Cytobacillus</taxon>
    </lineage>
</organism>
<feature type="signal peptide" evidence="1">
    <location>
        <begin position="1"/>
        <end position="27"/>
    </location>
</feature>
<dbReference type="AlphaFoldDB" id="A0A160MI01"/>
<evidence type="ECO:0000313" key="2">
    <source>
        <dbReference type="EMBL" id="AND42378.1"/>
    </source>
</evidence>
<dbReference type="RefSeq" id="WP_019380655.1">
    <property type="nucleotide sequence ID" value="NZ_CP015506.1"/>
</dbReference>
<sequence>MKKKMKSLILTGALAACLAATPNFASADSPYNTQLGPLQSKYIAEEVIWADASIRGNQQPVYSGGRCGVEYRVVNSGGATVDFGQRYGVGEFTLSLDLNSTGAKLRLKAKNLYADLVNTVKIWGTWLD</sequence>
<evidence type="ECO:0000313" key="3">
    <source>
        <dbReference type="Proteomes" id="UP000077856"/>
    </source>
</evidence>
<evidence type="ECO:0000256" key="1">
    <source>
        <dbReference type="SAM" id="SignalP"/>
    </source>
</evidence>